<organism evidence="2 3">
    <name type="scientific">Succinivibrio dextrinosolvens</name>
    <dbReference type="NCBI Taxonomy" id="83771"/>
    <lineage>
        <taxon>Bacteria</taxon>
        <taxon>Pseudomonadati</taxon>
        <taxon>Pseudomonadota</taxon>
        <taxon>Gammaproteobacteria</taxon>
        <taxon>Aeromonadales</taxon>
        <taxon>Succinivibrionaceae</taxon>
        <taxon>Succinivibrio</taxon>
    </lineage>
</organism>
<keyword evidence="3" id="KW-1185">Reference proteome</keyword>
<keyword evidence="1" id="KW-0175">Coiled coil</keyword>
<gene>
    <name evidence="2" type="ORF">SAMN04487865_100128</name>
</gene>
<dbReference type="InterPro" id="IPR037203">
    <property type="entry name" value="T3SS_needle-like_sf"/>
</dbReference>
<feature type="coiled-coil region" evidence="1">
    <location>
        <begin position="34"/>
        <end position="109"/>
    </location>
</feature>
<dbReference type="SUPFAM" id="SSF140129">
    <property type="entry name" value="MxiH-like"/>
    <property type="match status" value="1"/>
</dbReference>
<dbReference type="EMBL" id="FOSF01000001">
    <property type="protein sequence ID" value="SFJ72310.1"/>
    <property type="molecule type" value="Genomic_DNA"/>
</dbReference>
<accession>A0A662Z9G4</accession>
<dbReference type="AlphaFoldDB" id="A0A662Z9G4"/>
<evidence type="ECO:0000256" key="1">
    <source>
        <dbReference type="SAM" id="Coils"/>
    </source>
</evidence>
<evidence type="ECO:0000313" key="2">
    <source>
        <dbReference type="EMBL" id="SFJ72310.1"/>
    </source>
</evidence>
<proteinExistence type="predicted"/>
<dbReference type="OrthoDB" id="7059051at2"/>
<name>A0A662Z9G4_9GAMM</name>
<evidence type="ECO:0000313" key="3">
    <source>
        <dbReference type="Proteomes" id="UP000243374"/>
    </source>
</evidence>
<protein>
    <submittedName>
        <fullName evidence="2">Uncharacterized protein</fullName>
    </submittedName>
</protein>
<sequence length="263" mass="29638">MTQINNVNSTNSMNLGGIDLNNMSPFTAAALVQLEIAKTNKDSAQRYINEMKAQNDQARKYMEQADALRAINTNPAYAKYNLPENIDDLKKTLNDVEYVEKSYEKMEAQIADGTLKPDKNGLYKLDKTTDTKLHDFVNKAGHDNFPNIVRTADGSFDDLHFKYELDDGLKEIKQYKEYLTSLLKAFEDGSIPQDMLGKDKKLDIKSIDNLITALQHKAENCNSDNQTQMVKLQDKMGQYNAFVSGSSDMIKTGAQLQQSILKS</sequence>
<dbReference type="Proteomes" id="UP000243374">
    <property type="component" value="Unassembled WGS sequence"/>
</dbReference>
<dbReference type="RefSeq" id="WP_074837818.1">
    <property type="nucleotide sequence ID" value="NZ_CP047056.1"/>
</dbReference>
<dbReference type="GO" id="GO:0015031">
    <property type="term" value="P:protein transport"/>
    <property type="evidence" value="ECO:0007669"/>
    <property type="project" value="InterPro"/>
</dbReference>
<reference evidence="2 3" key="1">
    <citation type="submission" date="2016-10" db="EMBL/GenBank/DDBJ databases">
        <authorList>
            <person name="Varghese N."/>
            <person name="Submissions S."/>
        </authorList>
    </citation>
    <scope>NUCLEOTIDE SEQUENCE [LARGE SCALE GENOMIC DNA]</scope>
    <source>
        <strain evidence="2 3">22B</strain>
    </source>
</reference>